<protein>
    <submittedName>
        <fullName evidence="1">Uncharacterized protein</fullName>
    </submittedName>
</protein>
<dbReference type="AlphaFoldDB" id="A5BY51"/>
<dbReference type="EMBL" id="AM475424">
    <property type="protein sequence ID" value="CAN68442.1"/>
    <property type="molecule type" value="Genomic_DNA"/>
</dbReference>
<organism evidence="1">
    <name type="scientific">Vitis vinifera</name>
    <name type="common">Grape</name>
    <dbReference type="NCBI Taxonomy" id="29760"/>
    <lineage>
        <taxon>Eukaryota</taxon>
        <taxon>Viridiplantae</taxon>
        <taxon>Streptophyta</taxon>
        <taxon>Embryophyta</taxon>
        <taxon>Tracheophyta</taxon>
        <taxon>Spermatophyta</taxon>
        <taxon>Magnoliopsida</taxon>
        <taxon>eudicotyledons</taxon>
        <taxon>Gunneridae</taxon>
        <taxon>Pentapetalae</taxon>
        <taxon>rosids</taxon>
        <taxon>Vitales</taxon>
        <taxon>Vitaceae</taxon>
        <taxon>Viteae</taxon>
        <taxon>Vitis</taxon>
    </lineage>
</organism>
<accession>A5BY51</accession>
<evidence type="ECO:0000313" key="1">
    <source>
        <dbReference type="EMBL" id="CAN68442.1"/>
    </source>
</evidence>
<reference evidence="1" key="1">
    <citation type="journal article" date="2007" name="PLoS ONE">
        <title>The first genome sequence of an elite grapevine cultivar (Pinot noir Vitis vinifera L.): coping with a highly heterozygous genome.</title>
        <authorList>
            <person name="Velasco R."/>
            <person name="Zharkikh A."/>
            <person name="Troggio M."/>
            <person name="Cartwright D.A."/>
            <person name="Cestaro A."/>
            <person name="Pruss D."/>
            <person name="Pindo M."/>
            <person name="FitzGerald L.M."/>
            <person name="Vezzulli S."/>
            <person name="Reid J."/>
            <person name="Malacarne G."/>
            <person name="Iliev D."/>
            <person name="Coppola G."/>
            <person name="Wardell B."/>
            <person name="Micheletti D."/>
            <person name="Macalma T."/>
            <person name="Facci M."/>
            <person name="Mitchell J.T."/>
            <person name="Perazzolli M."/>
            <person name="Eldredge G."/>
            <person name="Gatto P."/>
            <person name="Oyzerski R."/>
            <person name="Moretto M."/>
            <person name="Gutin N."/>
            <person name="Stefanini M."/>
            <person name="Chen Y."/>
            <person name="Segala C."/>
            <person name="Davenport C."/>
            <person name="Dematte L."/>
            <person name="Mraz A."/>
            <person name="Battilana J."/>
            <person name="Stormo K."/>
            <person name="Costa F."/>
            <person name="Tao Q."/>
            <person name="Si-Ammour A."/>
            <person name="Harkins T."/>
            <person name="Lackey A."/>
            <person name="Perbost C."/>
            <person name="Taillon B."/>
            <person name="Stella A."/>
            <person name="Solovyev V."/>
            <person name="Fawcett J.A."/>
            <person name="Sterck L."/>
            <person name="Vandepoele K."/>
            <person name="Grando S.M."/>
            <person name="Toppo S."/>
            <person name="Moser C."/>
            <person name="Lanchbury J."/>
            <person name="Bogden R."/>
            <person name="Skolnick M."/>
            <person name="Sgaramella V."/>
            <person name="Bhatnagar S.K."/>
            <person name="Fontana P."/>
            <person name="Gutin A."/>
            <person name="Van de Peer Y."/>
            <person name="Salamini F."/>
            <person name="Viola R."/>
        </authorList>
    </citation>
    <scope>NUCLEOTIDE SEQUENCE</scope>
</reference>
<sequence length="149" mass="15424">MDMEILNSGGGEGSDVDGITSGVSGVVGGVEGVTSGIGSIEGTARVGALMLAGISTGYGSFGCFGYGISGCSGLVGVPGSAPYAIILAHFLANASTLKLRLGWISQNMDCHSRKDEFRLDNPLDGLARRDCAGPLLCVWLPEYHDIRQW</sequence>
<gene>
    <name evidence="1" type="ORF">VITISV_008868</name>
</gene>
<proteinExistence type="predicted"/>
<name>A5BY51_VITVI</name>